<dbReference type="PROSITE" id="PS00444">
    <property type="entry name" value="POLYPRENYL_SYNTHASE_2"/>
    <property type="match status" value="1"/>
</dbReference>
<comment type="cofactor">
    <cofactor evidence="1">
        <name>Mg(2+)</name>
        <dbReference type="ChEBI" id="CHEBI:18420"/>
    </cofactor>
</comment>
<dbReference type="InterPro" id="IPR000092">
    <property type="entry name" value="Polyprenyl_synt"/>
</dbReference>
<dbReference type="GO" id="GO:0004337">
    <property type="term" value="F:(2E,6E)-farnesyl diphosphate synthase activity"/>
    <property type="evidence" value="ECO:0007669"/>
    <property type="project" value="UniProtKB-EC"/>
</dbReference>
<name>A0A517RBY4_9PLAN</name>
<evidence type="ECO:0000256" key="1">
    <source>
        <dbReference type="ARBA" id="ARBA00001946"/>
    </source>
</evidence>
<dbReference type="KEGG" id="gaz:Pan241w_13940"/>
<dbReference type="RefSeq" id="WP_145212744.1">
    <property type="nucleotide sequence ID" value="NZ_CP036269.1"/>
</dbReference>
<dbReference type="Proteomes" id="UP000317171">
    <property type="component" value="Chromosome"/>
</dbReference>
<dbReference type="EC" id="2.5.1.10" evidence="8"/>
<evidence type="ECO:0000256" key="4">
    <source>
        <dbReference type="ARBA" id="ARBA00022723"/>
    </source>
</evidence>
<evidence type="ECO:0000256" key="2">
    <source>
        <dbReference type="ARBA" id="ARBA00006706"/>
    </source>
</evidence>
<dbReference type="FunFam" id="1.10.600.10:FF:000001">
    <property type="entry name" value="Geranylgeranyl diphosphate synthase"/>
    <property type="match status" value="1"/>
</dbReference>
<evidence type="ECO:0000256" key="6">
    <source>
        <dbReference type="ARBA" id="ARBA00023229"/>
    </source>
</evidence>
<accession>A0A517RBY4</accession>
<protein>
    <submittedName>
        <fullName evidence="8">Farnesyl diphosphate synthase</fullName>
        <ecNumber evidence="8">2.5.1.10</ecNumber>
    </submittedName>
</protein>
<reference evidence="8 9" key="1">
    <citation type="submission" date="2019-02" db="EMBL/GenBank/DDBJ databases">
        <title>Deep-cultivation of Planctomycetes and their phenomic and genomic characterization uncovers novel biology.</title>
        <authorList>
            <person name="Wiegand S."/>
            <person name="Jogler M."/>
            <person name="Boedeker C."/>
            <person name="Pinto D."/>
            <person name="Vollmers J."/>
            <person name="Rivas-Marin E."/>
            <person name="Kohn T."/>
            <person name="Peeters S.H."/>
            <person name="Heuer A."/>
            <person name="Rast P."/>
            <person name="Oberbeckmann S."/>
            <person name="Bunk B."/>
            <person name="Jeske O."/>
            <person name="Meyerdierks A."/>
            <person name="Storesund J.E."/>
            <person name="Kallscheuer N."/>
            <person name="Luecker S."/>
            <person name="Lage O.M."/>
            <person name="Pohl T."/>
            <person name="Merkel B.J."/>
            <person name="Hornburger P."/>
            <person name="Mueller R.-W."/>
            <person name="Bruemmer F."/>
            <person name="Labrenz M."/>
            <person name="Spormann A.M."/>
            <person name="Op den Camp H."/>
            <person name="Overmann J."/>
            <person name="Amann R."/>
            <person name="Jetten M.S.M."/>
            <person name="Mascher T."/>
            <person name="Medema M.H."/>
            <person name="Devos D.P."/>
            <person name="Kaster A.-K."/>
            <person name="Ovreas L."/>
            <person name="Rohde M."/>
            <person name="Galperin M.Y."/>
            <person name="Jogler C."/>
        </authorList>
    </citation>
    <scope>NUCLEOTIDE SEQUENCE [LARGE SCALE GENOMIC DNA]</scope>
    <source>
        <strain evidence="8 9">Pan241w</strain>
    </source>
</reference>
<dbReference type="OrthoDB" id="9805316at2"/>
<dbReference type="GO" id="GO:0046872">
    <property type="term" value="F:metal ion binding"/>
    <property type="evidence" value="ECO:0007669"/>
    <property type="project" value="UniProtKB-KW"/>
</dbReference>
<evidence type="ECO:0000256" key="3">
    <source>
        <dbReference type="ARBA" id="ARBA00022679"/>
    </source>
</evidence>
<organism evidence="8 9">
    <name type="scientific">Gimesia alba</name>
    <dbReference type="NCBI Taxonomy" id="2527973"/>
    <lineage>
        <taxon>Bacteria</taxon>
        <taxon>Pseudomonadati</taxon>
        <taxon>Planctomycetota</taxon>
        <taxon>Planctomycetia</taxon>
        <taxon>Planctomycetales</taxon>
        <taxon>Planctomycetaceae</taxon>
        <taxon>Gimesia</taxon>
    </lineage>
</organism>
<proteinExistence type="inferred from homology"/>
<dbReference type="GO" id="GO:0005737">
    <property type="term" value="C:cytoplasm"/>
    <property type="evidence" value="ECO:0007669"/>
    <property type="project" value="UniProtKB-ARBA"/>
</dbReference>
<dbReference type="NCBIfam" id="NF045485">
    <property type="entry name" value="FPPsyn"/>
    <property type="match status" value="1"/>
</dbReference>
<evidence type="ECO:0000313" key="8">
    <source>
        <dbReference type="EMBL" id="QDT41334.1"/>
    </source>
</evidence>
<dbReference type="CDD" id="cd00685">
    <property type="entry name" value="Trans_IPPS_HT"/>
    <property type="match status" value="1"/>
</dbReference>
<evidence type="ECO:0000256" key="7">
    <source>
        <dbReference type="RuleBase" id="RU004466"/>
    </source>
</evidence>
<evidence type="ECO:0000256" key="5">
    <source>
        <dbReference type="ARBA" id="ARBA00022842"/>
    </source>
</evidence>
<dbReference type="InterPro" id="IPR053378">
    <property type="entry name" value="Prenyl_diphosphate_synthase"/>
</dbReference>
<keyword evidence="3 7" id="KW-0808">Transferase</keyword>
<dbReference type="Gene3D" id="1.10.600.10">
    <property type="entry name" value="Farnesyl Diphosphate Synthase"/>
    <property type="match status" value="1"/>
</dbReference>
<keyword evidence="5" id="KW-0460">Magnesium</keyword>
<keyword evidence="4" id="KW-0479">Metal-binding</keyword>
<dbReference type="EMBL" id="CP036269">
    <property type="protein sequence ID" value="QDT41334.1"/>
    <property type="molecule type" value="Genomic_DNA"/>
</dbReference>
<dbReference type="SFLD" id="SFLDG01017">
    <property type="entry name" value="Polyprenyl_Transferase_Like"/>
    <property type="match status" value="1"/>
</dbReference>
<keyword evidence="9" id="KW-1185">Reference proteome</keyword>
<gene>
    <name evidence="8" type="ORF">Pan241w_13940</name>
</gene>
<dbReference type="PANTHER" id="PTHR43281">
    <property type="entry name" value="FARNESYL DIPHOSPHATE SYNTHASE"/>
    <property type="match status" value="1"/>
</dbReference>
<dbReference type="PANTHER" id="PTHR43281:SF1">
    <property type="entry name" value="FARNESYL DIPHOSPHATE SYNTHASE"/>
    <property type="match status" value="1"/>
</dbReference>
<dbReference type="Pfam" id="PF00348">
    <property type="entry name" value="polyprenyl_synt"/>
    <property type="match status" value="1"/>
</dbReference>
<sequence>MSDPSLSFKETWSQLQKLVNQHLPDALDHSPDCPPILREAMSYSLSAGGKRLRPILVLLSCEACGGDREKALPAACAIEMVHTYSLIHDDLPAMDDDELRRGMPTSHIKFGEANAILAGDALLTRAFEIMAEQIAVKSCAAECCVDLANAAGAVGMVGGQVADLESEHREHSTLEELEAIHRRKTGRLICSALTMGARIAGADAVTLQILERYGTCIGLAFQITDDLLDLIGDEEKMGKGVRKDAEHGKLTYPSLIGVEESRQRAKNLIDEACLSIAPLGSHGQRLEELAHFILERDH</sequence>
<dbReference type="InterPro" id="IPR033749">
    <property type="entry name" value="Polyprenyl_synt_CS"/>
</dbReference>
<dbReference type="AlphaFoldDB" id="A0A517RBY4"/>
<keyword evidence="6" id="KW-0414">Isoprene biosynthesis</keyword>
<dbReference type="InterPro" id="IPR008949">
    <property type="entry name" value="Isoprenoid_synthase_dom_sf"/>
</dbReference>
<dbReference type="GO" id="GO:0016114">
    <property type="term" value="P:terpenoid biosynthetic process"/>
    <property type="evidence" value="ECO:0007669"/>
    <property type="project" value="UniProtKB-ARBA"/>
</dbReference>
<dbReference type="SUPFAM" id="SSF48576">
    <property type="entry name" value="Terpenoid synthases"/>
    <property type="match status" value="1"/>
</dbReference>
<evidence type="ECO:0000313" key="9">
    <source>
        <dbReference type="Proteomes" id="UP000317171"/>
    </source>
</evidence>
<dbReference type="SFLD" id="SFLDS00005">
    <property type="entry name" value="Isoprenoid_Synthase_Type_I"/>
    <property type="match status" value="1"/>
</dbReference>
<comment type="similarity">
    <text evidence="2 7">Belongs to the FPP/GGPP synthase family.</text>
</comment>
<dbReference type="PROSITE" id="PS00723">
    <property type="entry name" value="POLYPRENYL_SYNTHASE_1"/>
    <property type="match status" value="1"/>
</dbReference>